<dbReference type="GO" id="GO:0016779">
    <property type="term" value="F:nucleotidyltransferase activity"/>
    <property type="evidence" value="ECO:0007669"/>
    <property type="project" value="UniProtKB-KW"/>
</dbReference>
<keyword evidence="1 4" id="KW-0808">Transferase</keyword>
<dbReference type="OrthoDB" id="9813612at2"/>
<dbReference type="AlphaFoldDB" id="M1MQB2"/>
<dbReference type="CDD" id="cd02523">
    <property type="entry name" value="PC_cytidylyltransferase"/>
    <property type="match status" value="1"/>
</dbReference>
<feature type="domain" description="MobA-like NTP transferase" evidence="3">
    <location>
        <begin position="7"/>
        <end position="127"/>
    </location>
</feature>
<dbReference type="eggNOG" id="COG1213">
    <property type="taxonomic scope" value="Bacteria"/>
</dbReference>
<dbReference type="Proteomes" id="UP000011728">
    <property type="component" value="Chromosome"/>
</dbReference>
<accession>M1MQB2</accession>
<dbReference type="PATRIC" id="fig|931276.5.peg.4656"/>
<dbReference type="KEGG" id="csr:Cspa_c46200"/>
<dbReference type="InterPro" id="IPR050065">
    <property type="entry name" value="GlmU-like"/>
</dbReference>
<dbReference type="InterPro" id="IPR025877">
    <property type="entry name" value="MobA-like_NTP_Trfase"/>
</dbReference>
<evidence type="ECO:0000313" key="5">
    <source>
        <dbReference type="Proteomes" id="UP000011728"/>
    </source>
</evidence>
<dbReference type="SUPFAM" id="SSF53448">
    <property type="entry name" value="Nucleotide-diphospho-sugar transferases"/>
    <property type="match status" value="1"/>
</dbReference>
<evidence type="ECO:0000259" key="3">
    <source>
        <dbReference type="Pfam" id="PF12804"/>
    </source>
</evidence>
<organism evidence="4 5">
    <name type="scientific">Clostridium saccharoperbutylacetonicum N1-4(HMT)</name>
    <dbReference type="NCBI Taxonomy" id="931276"/>
    <lineage>
        <taxon>Bacteria</taxon>
        <taxon>Bacillati</taxon>
        <taxon>Bacillota</taxon>
        <taxon>Clostridia</taxon>
        <taxon>Eubacteriales</taxon>
        <taxon>Clostridiaceae</taxon>
        <taxon>Clostridium</taxon>
    </lineage>
</organism>
<evidence type="ECO:0000313" key="4">
    <source>
        <dbReference type="EMBL" id="AGF58373.1"/>
    </source>
</evidence>
<dbReference type="RefSeq" id="WP_015394684.1">
    <property type="nucleotide sequence ID" value="NC_020291.1"/>
</dbReference>
<dbReference type="Pfam" id="PF12804">
    <property type="entry name" value="NTP_transf_3"/>
    <property type="match status" value="1"/>
</dbReference>
<dbReference type="Gene3D" id="3.90.550.10">
    <property type="entry name" value="Spore Coat Polysaccharide Biosynthesis Protein SpsA, Chain A"/>
    <property type="match status" value="1"/>
</dbReference>
<evidence type="ECO:0000256" key="1">
    <source>
        <dbReference type="ARBA" id="ARBA00022679"/>
    </source>
</evidence>
<dbReference type="STRING" id="36745.CLSAP_43900"/>
<sequence length="266" mass="30970">MGKIKTAVILAAGMGTRLQDVTNDLIPKGFIKINGKSLIERSIDKLRCLGIEKIYIVTGHLNEFYDDLAKDKNYIQTRRNRKYKATGSMTSLAILEDELKEDFLLLESDLIYEVYALIRVLNHAAADCVLLSGRTNSGDECYVEVRDDNLYKISKNKEEIERVYGELVGISKISLDLYREMIRQYKEFNSYNVDDDNDYIFENEKRSTKKYDYENAIFDAARKRKVGYLKVDNLVWGEIDDRKHLERIEKIILPKLEKNTEEQLII</sequence>
<proteinExistence type="predicted"/>
<dbReference type="PANTHER" id="PTHR43584:SF5">
    <property type="entry name" value="PROTEIN LICC"/>
    <property type="match status" value="1"/>
</dbReference>
<keyword evidence="2" id="KW-0548">Nucleotidyltransferase</keyword>
<dbReference type="PANTHER" id="PTHR43584">
    <property type="entry name" value="NUCLEOTIDYL TRANSFERASE"/>
    <property type="match status" value="1"/>
</dbReference>
<gene>
    <name evidence="4" type="ORF">Cspa_c46200</name>
</gene>
<dbReference type="EMBL" id="CP004121">
    <property type="protein sequence ID" value="AGF58373.1"/>
    <property type="molecule type" value="Genomic_DNA"/>
</dbReference>
<protein>
    <submittedName>
        <fullName evidence="4">Putative sugar nucleotidyltransferase</fullName>
    </submittedName>
</protein>
<keyword evidence="5" id="KW-1185">Reference proteome</keyword>
<name>M1MQB2_9CLOT</name>
<dbReference type="HOGENOM" id="CLU_029499_5_0_9"/>
<dbReference type="InterPro" id="IPR029044">
    <property type="entry name" value="Nucleotide-diphossugar_trans"/>
</dbReference>
<reference evidence="4 5" key="1">
    <citation type="submission" date="2013-02" db="EMBL/GenBank/DDBJ databases">
        <title>Genome sequence of Clostridium saccharoperbutylacetonicum N1-4(HMT).</title>
        <authorList>
            <person name="Poehlein A."/>
            <person name="Daniel R."/>
        </authorList>
    </citation>
    <scope>NUCLEOTIDE SEQUENCE [LARGE SCALE GENOMIC DNA]</scope>
    <source>
        <strain evidence="5">N1-4(HMT)</strain>
    </source>
</reference>
<evidence type="ECO:0000256" key="2">
    <source>
        <dbReference type="ARBA" id="ARBA00022695"/>
    </source>
</evidence>